<protein>
    <submittedName>
        <fullName evidence="3">Taperin</fullName>
    </submittedName>
</protein>
<feature type="region of interest" description="Disordered" evidence="1">
    <location>
        <begin position="67"/>
        <end position="130"/>
    </location>
</feature>
<gene>
    <name evidence="3" type="primary">Taperin</name>
    <name evidence="3" type="ORF">Cadr_000016526</name>
</gene>
<dbReference type="GO" id="GO:0007605">
    <property type="term" value="P:sensory perception of sound"/>
    <property type="evidence" value="ECO:0007669"/>
    <property type="project" value="TreeGrafter"/>
</dbReference>
<evidence type="ECO:0000313" key="4">
    <source>
        <dbReference type="Proteomes" id="UP000299084"/>
    </source>
</evidence>
<dbReference type="EMBL" id="JWIN03000004">
    <property type="protein sequence ID" value="KAB1279881.1"/>
    <property type="molecule type" value="Genomic_DNA"/>
</dbReference>
<evidence type="ECO:0000259" key="2">
    <source>
        <dbReference type="Pfam" id="PF13916"/>
    </source>
</evidence>
<keyword evidence="4" id="KW-1185">Reference proteome</keyword>
<comment type="caution">
    <text evidence="3">The sequence shown here is derived from an EMBL/GenBank/DDBJ whole genome shotgun (WGS) entry which is preliminary data.</text>
</comment>
<sequence>MPAWKREILERKRAKLAALGGGAALGAEAGEAEPAGPAAEKLVLAESLGPLRENPFMRLESERRLGARRGGSAGAAGPGVRPADIAGAVSPRAGRAHHPRGQHPHHRVGSRLPAGAQHRVRPGSEPQPGRRIRAAEVLVYEAPPLLAA</sequence>
<dbReference type="AlphaFoldDB" id="A0A5N4E8R1"/>
<evidence type="ECO:0000256" key="1">
    <source>
        <dbReference type="SAM" id="MobiDB-lite"/>
    </source>
</evidence>
<dbReference type="Proteomes" id="UP000299084">
    <property type="component" value="Unassembled WGS sequence"/>
</dbReference>
<feature type="compositionally biased region" description="Gly residues" evidence="1">
    <location>
        <begin position="68"/>
        <end position="77"/>
    </location>
</feature>
<dbReference type="InterPro" id="IPR026671">
    <property type="entry name" value="PPP1R18/Tprn"/>
</dbReference>
<proteinExistence type="predicted"/>
<dbReference type="GO" id="GO:0120045">
    <property type="term" value="P:stereocilium maintenance"/>
    <property type="evidence" value="ECO:0007669"/>
    <property type="project" value="TreeGrafter"/>
</dbReference>
<dbReference type="PANTHER" id="PTHR21685">
    <property type="entry name" value="TON-B BOX DOMAIN"/>
    <property type="match status" value="1"/>
</dbReference>
<dbReference type="InterPro" id="IPR025903">
    <property type="entry name" value="Phostensin/Taperin_N_dom"/>
</dbReference>
<name>A0A5N4E8R1_CAMDR</name>
<reference evidence="3 4" key="1">
    <citation type="journal article" date="2019" name="Mol. Ecol. Resour.">
        <title>Improving Illumina assemblies with Hi-C and long reads: an example with the North African dromedary.</title>
        <authorList>
            <person name="Elbers J.P."/>
            <person name="Rogers M.F."/>
            <person name="Perelman P.L."/>
            <person name="Proskuryakova A.A."/>
            <person name="Serdyukova N.A."/>
            <person name="Johnson W.E."/>
            <person name="Horin P."/>
            <person name="Corander J."/>
            <person name="Murphy D."/>
            <person name="Burger P.A."/>
        </authorList>
    </citation>
    <scope>NUCLEOTIDE SEQUENCE [LARGE SCALE GENOMIC DNA]</scope>
    <source>
        <strain evidence="3">Drom800</strain>
        <tissue evidence="3">Blood</tissue>
    </source>
</reference>
<feature type="compositionally biased region" description="Basic residues" evidence="1">
    <location>
        <begin position="94"/>
        <end position="109"/>
    </location>
</feature>
<accession>A0A5N4E8R1</accession>
<dbReference type="GO" id="GO:0120044">
    <property type="term" value="C:stereocilium base"/>
    <property type="evidence" value="ECO:0007669"/>
    <property type="project" value="TreeGrafter"/>
</dbReference>
<feature type="domain" description="Phostensin/Taperin N-terminal" evidence="2">
    <location>
        <begin position="1"/>
        <end position="69"/>
    </location>
</feature>
<dbReference type="PANTHER" id="PTHR21685:SF1">
    <property type="entry name" value="TAPERIN"/>
    <property type="match status" value="1"/>
</dbReference>
<dbReference type="GO" id="GO:0060088">
    <property type="term" value="P:auditory receptor cell stereocilium organization"/>
    <property type="evidence" value="ECO:0007669"/>
    <property type="project" value="TreeGrafter"/>
</dbReference>
<evidence type="ECO:0000313" key="3">
    <source>
        <dbReference type="EMBL" id="KAB1279881.1"/>
    </source>
</evidence>
<organism evidence="3 4">
    <name type="scientific">Camelus dromedarius</name>
    <name type="common">Dromedary</name>
    <name type="synonym">Arabian camel</name>
    <dbReference type="NCBI Taxonomy" id="9838"/>
    <lineage>
        <taxon>Eukaryota</taxon>
        <taxon>Metazoa</taxon>
        <taxon>Chordata</taxon>
        <taxon>Craniata</taxon>
        <taxon>Vertebrata</taxon>
        <taxon>Euteleostomi</taxon>
        <taxon>Mammalia</taxon>
        <taxon>Eutheria</taxon>
        <taxon>Laurasiatheria</taxon>
        <taxon>Artiodactyla</taxon>
        <taxon>Tylopoda</taxon>
        <taxon>Camelidae</taxon>
        <taxon>Camelus</taxon>
    </lineage>
</organism>
<dbReference type="Pfam" id="PF13916">
    <property type="entry name" value="Phostensin_N"/>
    <property type="match status" value="1"/>
</dbReference>